<dbReference type="OrthoDB" id="3647228at2759"/>
<feature type="compositionally biased region" description="Basic and acidic residues" evidence="2">
    <location>
        <begin position="208"/>
        <end position="236"/>
    </location>
</feature>
<accession>A0A6A7BVQ3</accession>
<feature type="region of interest" description="Disordered" evidence="2">
    <location>
        <begin position="42"/>
        <end position="70"/>
    </location>
</feature>
<evidence type="ECO:0000313" key="4">
    <source>
        <dbReference type="Proteomes" id="UP000799421"/>
    </source>
</evidence>
<feature type="region of interest" description="Disordered" evidence="2">
    <location>
        <begin position="127"/>
        <end position="315"/>
    </location>
</feature>
<evidence type="ECO:0000256" key="2">
    <source>
        <dbReference type="SAM" id="MobiDB-lite"/>
    </source>
</evidence>
<feature type="compositionally biased region" description="Basic and acidic residues" evidence="2">
    <location>
        <begin position="257"/>
        <end position="285"/>
    </location>
</feature>
<evidence type="ECO:0000313" key="3">
    <source>
        <dbReference type="EMBL" id="KAF2859057.1"/>
    </source>
</evidence>
<keyword evidence="4" id="KW-1185">Reference proteome</keyword>
<feature type="compositionally biased region" description="Low complexity" evidence="2">
    <location>
        <begin position="184"/>
        <end position="197"/>
    </location>
</feature>
<reference evidence="3" key="1">
    <citation type="journal article" date="2020" name="Stud. Mycol.">
        <title>101 Dothideomycetes genomes: a test case for predicting lifestyles and emergence of pathogens.</title>
        <authorList>
            <person name="Haridas S."/>
            <person name="Albert R."/>
            <person name="Binder M."/>
            <person name="Bloem J."/>
            <person name="Labutti K."/>
            <person name="Salamov A."/>
            <person name="Andreopoulos B."/>
            <person name="Baker S."/>
            <person name="Barry K."/>
            <person name="Bills G."/>
            <person name="Bluhm B."/>
            <person name="Cannon C."/>
            <person name="Castanera R."/>
            <person name="Culley D."/>
            <person name="Daum C."/>
            <person name="Ezra D."/>
            <person name="Gonzalez J."/>
            <person name="Henrissat B."/>
            <person name="Kuo A."/>
            <person name="Liang C."/>
            <person name="Lipzen A."/>
            <person name="Lutzoni F."/>
            <person name="Magnuson J."/>
            <person name="Mondo S."/>
            <person name="Nolan M."/>
            <person name="Ohm R."/>
            <person name="Pangilinan J."/>
            <person name="Park H.-J."/>
            <person name="Ramirez L."/>
            <person name="Alfaro M."/>
            <person name="Sun H."/>
            <person name="Tritt A."/>
            <person name="Yoshinaga Y."/>
            <person name="Zwiers L.-H."/>
            <person name="Turgeon B."/>
            <person name="Goodwin S."/>
            <person name="Spatafora J."/>
            <person name="Crous P."/>
            <person name="Grigoriev I."/>
        </authorList>
    </citation>
    <scope>NUCLEOTIDE SEQUENCE</scope>
    <source>
        <strain evidence="3">CBS 480.64</strain>
    </source>
</reference>
<feature type="compositionally biased region" description="Low complexity" evidence="2">
    <location>
        <begin position="146"/>
        <end position="159"/>
    </location>
</feature>
<feature type="compositionally biased region" description="Pro residues" evidence="2">
    <location>
        <begin position="160"/>
        <end position="174"/>
    </location>
</feature>
<name>A0A6A7BVQ3_9PEZI</name>
<sequence>MAPFPTAMLWAHQLKREHGHLLQRLRQLESHARLQDARIDETLQKQRVPTEKIDPRAAEGSSVEREKREKELDAKISMLTERVRGEEVDRKKLEEKIRVVEDENLRLKRENGLLWGRVEVIWRMVGKGDDESGKNKGEGRTGEGSRGTAKPAANAEPAAPAAPAPAAPTPPAIVPPKRSEQKPRAAAPPKAAEAVIPQKRRHISPKMSEVEKRLMRMPDAKANKLPDTQANRKTEKGLQLLPAEKGPPNSKSLPMADRAKGDKSVGKAATEKDKWRAKEPARKLETISGTKRPAPPAKAAAPRRRIVQVDDKIPL</sequence>
<gene>
    <name evidence="3" type="ORF">K470DRAFT_259228</name>
</gene>
<evidence type="ECO:0000256" key="1">
    <source>
        <dbReference type="SAM" id="Coils"/>
    </source>
</evidence>
<dbReference type="Proteomes" id="UP000799421">
    <property type="component" value="Unassembled WGS sequence"/>
</dbReference>
<keyword evidence="1" id="KW-0175">Coiled coil</keyword>
<proteinExistence type="predicted"/>
<dbReference type="EMBL" id="MU005998">
    <property type="protein sequence ID" value="KAF2859057.1"/>
    <property type="molecule type" value="Genomic_DNA"/>
</dbReference>
<dbReference type="AlphaFoldDB" id="A0A6A7BVQ3"/>
<feature type="compositionally biased region" description="Basic and acidic residues" evidence="2">
    <location>
        <begin position="127"/>
        <end position="143"/>
    </location>
</feature>
<feature type="coiled-coil region" evidence="1">
    <location>
        <begin position="76"/>
        <end position="110"/>
    </location>
</feature>
<protein>
    <submittedName>
        <fullName evidence="3">Uncharacterized protein</fullName>
    </submittedName>
</protein>
<organism evidence="3 4">
    <name type="scientific">Piedraia hortae CBS 480.64</name>
    <dbReference type="NCBI Taxonomy" id="1314780"/>
    <lineage>
        <taxon>Eukaryota</taxon>
        <taxon>Fungi</taxon>
        <taxon>Dikarya</taxon>
        <taxon>Ascomycota</taxon>
        <taxon>Pezizomycotina</taxon>
        <taxon>Dothideomycetes</taxon>
        <taxon>Dothideomycetidae</taxon>
        <taxon>Capnodiales</taxon>
        <taxon>Piedraiaceae</taxon>
        <taxon>Piedraia</taxon>
    </lineage>
</organism>